<accession>A0A433DF86</accession>
<evidence type="ECO:0000256" key="1">
    <source>
        <dbReference type="SAM" id="MobiDB-lite"/>
    </source>
</evidence>
<comment type="caution">
    <text evidence="2">The sequence shown here is derived from an EMBL/GenBank/DDBJ whole genome shotgun (WGS) entry which is preliminary data.</text>
</comment>
<feature type="region of interest" description="Disordered" evidence="1">
    <location>
        <begin position="53"/>
        <end position="89"/>
    </location>
</feature>
<feature type="compositionally biased region" description="Acidic residues" evidence="1">
    <location>
        <begin position="61"/>
        <end position="71"/>
    </location>
</feature>
<protein>
    <submittedName>
        <fullName evidence="2">Uncharacterized protein</fullName>
    </submittedName>
</protein>
<dbReference type="Proteomes" id="UP000268093">
    <property type="component" value="Unassembled WGS sequence"/>
</dbReference>
<gene>
    <name evidence="2" type="ORF">BC936DRAFT_142323</name>
</gene>
<dbReference type="EMBL" id="RBNI01002234">
    <property type="protein sequence ID" value="RUP49523.1"/>
    <property type="molecule type" value="Genomic_DNA"/>
</dbReference>
<proteinExistence type="predicted"/>
<dbReference type="AlphaFoldDB" id="A0A433DF86"/>
<evidence type="ECO:0000313" key="3">
    <source>
        <dbReference type="Proteomes" id="UP000268093"/>
    </source>
</evidence>
<reference evidence="2 3" key="1">
    <citation type="journal article" date="2018" name="New Phytol.">
        <title>Phylogenomics of Endogonaceae and evolution of mycorrhizas within Mucoromycota.</title>
        <authorList>
            <person name="Chang Y."/>
            <person name="Desiro A."/>
            <person name="Na H."/>
            <person name="Sandor L."/>
            <person name="Lipzen A."/>
            <person name="Clum A."/>
            <person name="Barry K."/>
            <person name="Grigoriev I.V."/>
            <person name="Martin F.M."/>
            <person name="Stajich J.E."/>
            <person name="Smith M.E."/>
            <person name="Bonito G."/>
            <person name="Spatafora J.W."/>
        </authorList>
    </citation>
    <scope>NUCLEOTIDE SEQUENCE [LARGE SCALE GENOMIC DNA]</scope>
    <source>
        <strain evidence="2 3">GMNB39</strain>
    </source>
</reference>
<name>A0A433DF86_9FUNG</name>
<evidence type="ECO:0000313" key="2">
    <source>
        <dbReference type="EMBL" id="RUP49523.1"/>
    </source>
</evidence>
<organism evidence="2 3">
    <name type="scientific">Jimgerdemannia flammicorona</name>
    <dbReference type="NCBI Taxonomy" id="994334"/>
    <lineage>
        <taxon>Eukaryota</taxon>
        <taxon>Fungi</taxon>
        <taxon>Fungi incertae sedis</taxon>
        <taxon>Mucoromycota</taxon>
        <taxon>Mucoromycotina</taxon>
        <taxon>Endogonomycetes</taxon>
        <taxon>Endogonales</taxon>
        <taxon>Endogonaceae</taxon>
        <taxon>Jimgerdemannia</taxon>
    </lineage>
</organism>
<keyword evidence="3" id="KW-1185">Reference proteome</keyword>
<sequence length="89" mass="9833">MIGSILRTLLLDCSSWSRVAKQTHMGVILPTPGTSCEFVTRIPWLFIQELVDDQNAGAQQENEEDELEEADYGTHHPPDGSNGNGVDHI</sequence>